<dbReference type="Pfam" id="PF00550">
    <property type="entry name" value="PP-binding"/>
    <property type="match status" value="2"/>
</dbReference>
<reference evidence="4 5" key="1">
    <citation type="submission" date="2016-08" db="EMBL/GenBank/DDBJ databases">
        <authorList>
            <person name="Seilhamer J.J."/>
        </authorList>
    </citation>
    <scope>NUCLEOTIDE SEQUENCE [LARGE SCALE GENOMIC DNA]</scope>
    <source>
        <strain evidence="4 5">BRTC-1</strain>
    </source>
</reference>
<dbReference type="InterPro" id="IPR036736">
    <property type="entry name" value="ACP-like_sf"/>
</dbReference>
<dbReference type="PANTHER" id="PTHR45527:SF1">
    <property type="entry name" value="FATTY ACID SYNTHASE"/>
    <property type="match status" value="1"/>
</dbReference>
<name>A0A1B2LWG8_9GAMM</name>
<dbReference type="InterPro" id="IPR020806">
    <property type="entry name" value="PKS_PP-bd"/>
</dbReference>
<dbReference type="InterPro" id="IPR023213">
    <property type="entry name" value="CAT-like_dom_sf"/>
</dbReference>
<dbReference type="Gene3D" id="1.10.1200.10">
    <property type="entry name" value="ACP-like"/>
    <property type="match status" value="2"/>
</dbReference>
<dbReference type="SMART" id="SM00823">
    <property type="entry name" value="PKS_PP"/>
    <property type="match status" value="1"/>
</dbReference>
<dbReference type="Pfam" id="PF00668">
    <property type="entry name" value="Condensation"/>
    <property type="match status" value="1"/>
</dbReference>
<keyword evidence="2" id="KW-0597">Phosphoprotein</keyword>
<evidence type="ECO:0000256" key="2">
    <source>
        <dbReference type="ARBA" id="ARBA00022553"/>
    </source>
</evidence>
<dbReference type="STRING" id="1789224.BFG52_02305"/>
<dbReference type="KEGG" id="ala:BFG52_02305"/>
<evidence type="ECO:0000313" key="5">
    <source>
        <dbReference type="Proteomes" id="UP000093391"/>
    </source>
</evidence>
<dbReference type="EMBL" id="CP016895">
    <property type="protein sequence ID" value="AOA57302.1"/>
    <property type="molecule type" value="Genomic_DNA"/>
</dbReference>
<evidence type="ECO:0000313" key="4">
    <source>
        <dbReference type="EMBL" id="AOA57302.1"/>
    </source>
</evidence>
<dbReference type="GO" id="GO:0043041">
    <property type="term" value="P:amino acid activation for nonribosomal peptide biosynthetic process"/>
    <property type="evidence" value="ECO:0007669"/>
    <property type="project" value="TreeGrafter"/>
</dbReference>
<dbReference type="PROSITE" id="PS50075">
    <property type="entry name" value="CARRIER"/>
    <property type="match status" value="2"/>
</dbReference>
<evidence type="ECO:0000259" key="3">
    <source>
        <dbReference type="PROSITE" id="PS50075"/>
    </source>
</evidence>
<dbReference type="Gene3D" id="3.30.559.10">
    <property type="entry name" value="Chloramphenicol acetyltransferase-like domain"/>
    <property type="match status" value="1"/>
</dbReference>
<accession>A0A1B2LWG8</accession>
<feature type="domain" description="Carrier" evidence="3">
    <location>
        <begin position="762"/>
        <end position="840"/>
    </location>
</feature>
<dbReference type="SUPFAM" id="SSF47336">
    <property type="entry name" value="ACP-like"/>
    <property type="match status" value="2"/>
</dbReference>
<dbReference type="Gene3D" id="3.30.559.30">
    <property type="entry name" value="Nonribosomal peptide synthetase, condensation domain"/>
    <property type="match status" value="1"/>
</dbReference>
<dbReference type="SUPFAM" id="SSF52777">
    <property type="entry name" value="CoA-dependent acyltransferases"/>
    <property type="match status" value="2"/>
</dbReference>
<gene>
    <name evidence="4" type="ORF">BFG52_02305</name>
</gene>
<dbReference type="Proteomes" id="UP000093391">
    <property type="component" value="Chromosome"/>
</dbReference>
<dbReference type="GO" id="GO:0005737">
    <property type="term" value="C:cytoplasm"/>
    <property type="evidence" value="ECO:0007669"/>
    <property type="project" value="TreeGrafter"/>
</dbReference>
<dbReference type="PANTHER" id="PTHR45527">
    <property type="entry name" value="NONRIBOSOMAL PEPTIDE SYNTHETASE"/>
    <property type="match status" value="1"/>
</dbReference>
<evidence type="ECO:0000256" key="1">
    <source>
        <dbReference type="ARBA" id="ARBA00022450"/>
    </source>
</evidence>
<protein>
    <recommendedName>
        <fullName evidence="3">Carrier domain-containing protein</fullName>
    </recommendedName>
</protein>
<dbReference type="InterPro" id="IPR001242">
    <property type="entry name" value="Condensation_dom"/>
</dbReference>
<proteinExistence type="predicted"/>
<dbReference type="GO" id="GO:0003824">
    <property type="term" value="F:catalytic activity"/>
    <property type="evidence" value="ECO:0007669"/>
    <property type="project" value="InterPro"/>
</dbReference>
<dbReference type="InterPro" id="IPR009081">
    <property type="entry name" value="PP-bd_ACP"/>
</dbReference>
<dbReference type="GO" id="GO:0044550">
    <property type="term" value="P:secondary metabolite biosynthetic process"/>
    <property type="evidence" value="ECO:0007669"/>
    <property type="project" value="TreeGrafter"/>
</dbReference>
<organism evidence="4 5">
    <name type="scientific">Acinetobacter larvae</name>
    <dbReference type="NCBI Taxonomy" id="1789224"/>
    <lineage>
        <taxon>Bacteria</taxon>
        <taxon>Pseudomonadati</taxon>
        <taxon>Pseudomonadota</taxon>
        <taxon>Gammaproteobacteria</taxon>
        <taxon>Moraxellales</taxon>
        <taxon>Moraxellaceae</taxon>
        <taxon>Acinetobacter</taxon>
    </lineage>
</organism>
<feature type="domain" description="Carrier" evidence="3">
    <location>
        <begin position="1"/>
        <end position="75"/>
    </location>
</feature>
<dbReference type="GO" id="GO:0031177">
    <property type="term" value="F:phosphopantetheine binding"/>
    <property type="evidence" value="ECO:0007669"/>
    <property type="project" value="InterPro"/>
</dbReference>
<dbReference type="SUPFAM" id="SSF56801">
    <property type="entry name" value="Acetyl-CoA synthetase-like"/>
    <property type="match status" value="1"/>
</dbReference>
<keyword evidence="5" id="KW-1185">Reference proteome</keyword>
<dbReference type="OrthoDB" id="9757559at2"/>
<keyword evidence="1" id="KW-0596">Phosphopantetheine</keyword>
<sequence>MHLQQEIMKQLEAVLAVDIEQIEADDNLIAHGLDSLAIMQIVDVFEKKYKKPLQYVDFAMSPTLQDWQALIQTALQTDQIDQTDTASTVIATWTCPSETVPLSAMQYASWAGRQSEGIAAHLYLELKGQHIDVAQLQRAYQLLRQRHPMLNVAIANAQQHIPSIQQSTLQVEDWRDQSTAQSCVLLSKKRQRLSHQQLAVAAAQVFELQLSLLPEQQYVLHIDSDMTAIDPPSLRIVLEDLAMLYRQQQQIEDLDPMPTGDVASVDQAAGRVLYFDYLQQQQQPEFLQAVSQDQQWWREHLHEITAVPRLPYLVDGLRHDARQFDRLVHQFDPADRVKLQQLCTAQQLDVETVLLTLFAKTIAFWSGCQPFRLNLPRFKHFDGGVSGARVVGDFSQFDLLRVDFSQSASLAEAIQTLAQTRQILAQHDAYTGIDVLRDLSKHHQQQESAPIVFSSMLDIGELFSTSVQQSLGQPIWCISQGPKVDLDAQVAYYNQGLVVNWDIRRQAFLPKVAAAMFDHYIASIQKLLRDGVAMLEQAWSFRLDSTQMMARAQQSPALLQLWAEKMPNTATTQQFRVCQGALMDCPDWVIGRLYVKSIAALQQHGAASLEVTQTDSIDQSQLDLSTRTWVDTGYQAYFDDQSTLHIYFEPSSLWQKNGYWVDAQLLQSALENIAGVRAARVGQLSLAGQQHCVALFCCDATAQLSLAYLQEAYRQRFATSLWPTRSYVLEPDQVSVAELQQIDLTAWCSSHLALEQLAQQAVRMSPVQHAVFLLMAHVLGQPVNKPDLNFDFFDQGGDSLLAIHFVAALNQYFKNCQINIIDVFQLRTVQRFAAHIEEKLPQRAEHIAKIFCSMLEHAS</sequence>
<dbReference type="AlphaFoldDB" id="A0A1B2LWG8"/>